<evidence type="ECO:0008006" key="4">
    <source>
        <dbReference type="Google" id="ProtNLM"/>
    </source>
</evidence>
<dbReference type="Ensembl" id="ENSOMET00000035108.1">
    <property type="protein sequence ID" value="ENSOMEP00000033675.1"/>
    <property type="gene ID" value="ENSOMEG00000019804.1"/>
</dbReference>
<reference evidence="2" key="2">
    <citation type="submission" date="2025-09" db="UniProtKB">
        <authorList>
            <consortium name="Ensembl"/>
        </authorList>
    </citation>
    <scope>IDENTIFICATION</scope>
</reference>
<sequence>MSHRQQGEAAAVAQVRSAASTPVSASPAPASPPPLFFLTTAIIGDSIIRKVRFFNAVTHCFPGATVLDILEKLPELLRSFPSTVRRLILHVGFNDTSYRHLLTVFISGPLPSLSRGPGRFSRLLSLNTWLLSASSLNGILFIDNFNLFWNRQSFYKTDGIHPSSLGSNVLTANIRHCVQTSPAPISSTPVQTTTSSVQTSPCRND</sequence>
<keyword evidence="3" id="KW-1185">Reference proteome</keyword>
<proteinExistence type="predicted"/>
<evidence type="ECO:0000313" key="3">
    <source>
        <dbReference type="Proteomes" id="UP000261560"/>
    </source>
</evidence>
<name>A0A3B3DWF6_ORYME</name>
<feature type="region of interest" description="Disordered" evidence="1">
    <location>
        <begin position="182"/>
        <end position="205"/>
    </location>
</feature>
<dbReference type="GeneTree" id="ENSGT01130000278695"/>
<evidence type="ECO:0000256" key="1">
    <source>
        <dbReference type="SAM" id="MobiDB-lite"/>
    </source>
</evidence>
<accession>A0A3B3DWF6</accession>
<dbReference type="Proteomes" id="UP000261560">
    <property type="component" value="Unplaced"/>
</dbReference>
<feature type="compositionally biased region" description="Low complexity" evidence="1">
    <location>
        <begin position="186"/>
        <end position="205"/>
    </location>
</feature>
<protein>
    <recommendedName>
        <fullName evidence="4">SGNH hydrolase-type esterase domain-containing protein</fullName>
    </recommendedName>
</protein>
<reference evidence="2" key="1">
    <citation type="submission" date="2025-08" db="UniProtKB">
        <authorList>
            <consortium name="Ensembl"/>
        </authorList>
    </citation>
    <scope>IDENTIFICATION</scope>
</reference>
<dbReference type="Gene3D" id="3.40.50.12690">
    <property type="match status" value="1"/>
</dbReference>
<dbReference type="SUPFAM" id="SSF52266">
    <property type="entry name" value="SGNH hydrolase"/>
    <property type="match status" value="1"/>
</dbReference>
<organism evidence="2 3">
    <name type="scientific">Oryzias melastigma</name>
    <name type="common">Marine medaka</name>
    <dbReference type="NCBI Taxonomy" id="30732"/>
    <lineage>
        <taxon>Eukaryota</taxon>
        <taxon>Metazoa</taxon>
        <taxon>Chordata</taxon>
        <taxon>Craniata</taxon>
        <taxon>Vertebrata</taxon>
        <taxon>Euteleostomi</taxon>
        <taxon>Actinopterygii</taxon>
        <taxon>Neopterygii</taxon>
        <taxon>Teleostei</taxon>
        <taxon>Neoteleostei</taxon>
        <taxon>Acanthomorphata</taxon>
        <taxon>Ovalentaria</taxon>
        <taxon>Atherinomorphae</taxon>
        <taxon>Beloniformes</taxon>
        <taxon>Adrianichthyidae</taxon>
        <taxon>Oryziinae</taxon>
        <taxon>Oryzias</taxon>
    </lineage>
</organism>
<evidence type="ECO:0000313" key="2">
    <source>
        <dbReference type="Ensembl" id="ENSOMEP00000033675.1"/>
    </source>
</evidence>
<dbReference type="Gene3D" id="3.40.50.12700">
    <property type="match status" value="1"/>
</dbReference>
<dbReference type="AlphaFoldDB" id="A0A3B3DWF6"/>
<dbReference type="OMA" id="ELMKQDF"/>
<dbReference type="CDD" id="cd00229">
    <property type="entry name" value="SGNH_hydrolase"/>
    <property type="match status" value="1"/>
</dbReference>
<dbReference type="PaxDb" id="30732-ENSOMEP00000033675"/>